<evidence type="ECO:0000313" key="3">
    <source>
        <dbReference type="EMBL" id="MEY1662757.1"/>
    </source>
</evidence>
<dbReference type="InterPro" id="IPR032623">
    <property type="entry name" value="FecR_N"/>
</dbReference>
<dbReference type="Pfam" id="PF04773">
    <property type="entry name" value="FecR"/>
    <property type="match status" value="1"/>
</dbReference>
<proteinExistence type="predicted"/>
<feature type="domain" description="FecR N-terminal" evidence="2">
    <location>
        <begin position="14"/>
        <end position="53"/>
    </location>
</feature>
<gene>
    <name evidence="3" type="ORF">AB5I84_11405</name>
</gene>
<protein>
    <submittedName>
        <fullName evidence="3">FecR domain-containing protein</fullName>
    </submittedName>
</protein>
<dbReference type="InterPro" id="IPR012373">
    <property type="entry name" value="Ferrdict_sens_TM"/>
</dbReference>
<sequence length="302" mass="33075">MTLFPDDQERLHMQAADWLIRCREDGEEQARAAGLDAWLARSPAHQRAWLSVCESWTLLGVLPPPTEQPVRKLARWPLALAAALALVMFAALWPQAPEFQTSRDGWASWTLADGTELHLAAGSAAAPGDSARELTLLRGELYLDVAPDPAHPFVLTVKDGPQVTVLGTAFNARRGVRLHEVSVHHGRVAVAADGAQVLLGAGDQVRVADGQFSAVQRVDVAQVGAWRQGQLHLDALPFEEAVAVLQRHLPGWFWQRDPLSQRPVSGVLDLQRPREALEGLAQTQGATLDYRWPGIWQVAPAR</sequence>
<dbReference type="Gene3D" id="2.60.120.1440">
    <property type="match status" value="1"/>
</dbReference>
<feature type="domain" description="FecR protein" evidence="1">
    <location>
        <begin position="100"/>
        <end position="188"/>
    </location>
</feature>
<name>A0ABV4AK16_9GAMM</name>
<evidence type="ECO:0000313" key="4">
    <source>
        <dbReference type="Proteomes" id="UP001562065"/>
    </source>
</evidence>
<dbReference type="EMBL" id="JBGCUO010000001">
    <property type="protein sequence ID" value="MEY1662757.1"/>
    <property type="molecule type" value="Genomic_DNA"/>
</dbReference>
<dbReference type="PANTHER" id="PTHR30273">
    <property type="entry name" value="PERIPLASMIC SIGNAL SENSOR AND SIGMA FACTOR ACTIVATOR FECR-RELATED"/>
    <property type="match status" value="1"/>
</dbReference>
<keyword evidence="4" id="KW-1185">Reference proteome</keyword>
<evidence type="ECO:0000259" key="2">
    <source>
        <dbReference type="Pfam" id="PF16220"/>
    </source>
</evidence>
<evidence type="ECO:0000259" key="1">
    <source>
        <dbReference type="Pfam" id="PF04773"/>
    </source>
</evidence>
<dbReference type="Proteomes" id="UP001562065">
    <property type="component" value="Unassembled WGS sequence"/>
</dbReference>
<comment type="caution">
    <text evidence="3">The sequence shown here is derived from an EMBL/GenBank/DDBJ whole genome shotgun (WGS) entry which is preliminary data.</text>
</comment>
<dbReference type="Pfam" id="PF16220">
    <property type="entry name" value="DUF4880"/>
    <property type="match status" value="1"/>
</dbReference>
<dbReference type="PANTHER" id="PTHR30273:SF2">
    <property type="entry name" value="PROTEIN FECR"/>
    <property type="match status" value="1"/>
</dbReference>
<accession>A0ABV4AK16</accession>
<dbReference type="RefSeq" id="WP_369455986.1">
    <property type="nucleotide sequence ID" value="NZ_JBGCUO010000001.1"/>
</dbReference>
<dbReference type="InterPro" id="IPR006860">
    <property type="entry name" value="FecR"/>
</dbReference>
<dbReference type="PIRSF" id="PIRSF018266">
    <property type="entry name" value="FecR"/>
    <property type="match status" value="1"/>
</dbReference>
<reference evidence="3 4" key="1">
    <citation type="submission" date="2024-07" db="EMBL/GenBank/DDBJ databases">
        <authorList>
            <person name="Ren Q."/>
        </authorList>
    </citation>
    <scope>NUCLEOTIDE SEQUENCE [LARGE SCALE GENOMIC DNA]</scope>
    <source>
        <strain evidence="3 4">REN37</strain>
    </source>
</reference>
<organism evidence="3 4">
    <name type="scientific">Isoalcanivorax beigongshangi</name>
    <dbReference type="NCBI Taxonomy" id="3238810"/>
    <lineage>
        <taxon>Bacteria</taxon>
        <taxon>Pseudomonadati</taxon>
        <taxon>Pseudomonadota</taxon>
        <taxon>Gammaproteobacteria</taxon>
        <taxon>Oceanospirillales</taxon>
        <taxon>Alcanivoracaceae</taxon>
        <taxon>Isoalcanivorax</taxon>
    </lineage>
</organism>